<dbReference type="Proteomes" id="UP000734854">
    <property type="component" value="Unassembled WGS sequence"/>
</dbReference>
<gene>
    <name evidence="5" type="ORF">ZIOFF_034901</name>
</gene>
<dbReference type="OrthoDB" id="1711136at2759"/>
<keyword evidence="2" id="KW-0863">Zinc-finger</keyword>
<evidence type="ECO:0000256" key="3">
    <source>
        <dbReference type="ARBA" id="ARBA00022833"/>
    </source>
</evidence>
<evidence type="ECO:0000256" key="2">
    <source>
        <dbReference type="ARBA" id="ARBA00022771"/>
    </source>
</evidence>
<keyword evidence="4" id="KW-0175">Coiled coil</keyword>
<dbReference type="CDD" id="cd16649">
    <property type="entry name" value="mRING-HC-C3HC5_CGRF1-like"/>
    <property type="match status" value="1"/>
</dbReference>
<dbReference type="EMBL" id="JACMSC010000010">
    <property type="protein sequence ID" value="KAG6502616.1"/>
    <property type="molecule type" value="Genomic_DNA"/>
</dbReference>
<evidence type="ECO:0000256" key="4">
    <source>
        <dbReference type="SAM" id="Coils"/>
    </source>
</evidence>
<comment type="caution">
    <text evidence="5">The sequence shown here is derived from an EMBL/GenBank/DDBJ whole genome shotgun (WGS) entry which is preliminary data.</text>
</comment>
<dbReference type="PANTHER" id="PTHR42647">
    <property type="entry name" value="SBP (S-RIBONUCLEASE BINDING PROTEIN) FAMILY PROTEIN"/>
    <property type="match status" value="1"/>
</dbReference>
<dbReference type="GO" id="GO:0008270">
    <property type="term" value="F:zinc ion binding"/>
    <property type="evidence" value="ECO:0007669"/>
    <property type="project" value="UniProtKB-KW"/>
</dbReference>
<protein>
    <recommendedName>
        <fullName evidence="7">RING-type domain-containing protein</fullName>
    </recommendedName>
</protein>
<proteinExistence type="predicted"/>
<keyword evidence="6" id="KW-1185">Reference proteome</keyword>
<dbReference type="PANTHER" id="PTHR42647:SF5">
    <property type="entry name" value="SBP (S-RIBONUCLEASE BINDING PROTEIN) FAMILY PROTEIN"/>
    <property type="match status" value="1"/>
</dbReference>
<dbReference type="AlphaFoldDB" id="A0A8J5L6K6"/>
<dbReference type="GO" id="GO:0004842">
    <property type="term" value="F:ubiquitin-protein transferase activity"/>
    <property type="evidence" value="ECO:0007669"/>
    <property type="project" value="TreeGrafter"/>
</dbReference>
<evidence type="ECO:0008006" key="7">
    <source>
        <dbReference type="Google" id="ProtNLM"/>
    </source>
</evidence>
<accession>A0A8J5L6K6</accession>
<keyword evidence="1" id="KW-0479">Metal-binding</keyword>
<reference evidence="5 6" key="1">
    <citation type="submission" date="2020-08" db="EMBL/GenBank/DDBJ databases">
        <title>Plant Genome Project.</title>
        <authorList>
            <person name="Zhang R.-G."/>
        </authorList>
    </citation>
    <scope>NUCLEOTIDE SEQUENCE [LARGE SCALE GENOMIC DNA]</scope>
    <source>
        <tissue evidence="5">Rhizome</tissue>
    </source>
</reference>
<organism evidence="5 6">
    <name type="scientific">Zingiber officinale</name>
    <name type="common">Ginger</name>
    <name type="synonym">Amomum zingiber</name>
    <dbReference type="NCBI Taxonomy" id="94328"/>
    <lineage>
        <taxon>Eukaryota</taxon>
        <taxon>Viridiplantae</taxon>
        <taxon>Streptophyta</taxon>
        <taxon>Embryophyta</taxon>
        <taxon>Tracheophyta</taxon>
        <taxon>Spermatophyta</taxon>
        <taxon>Magnoliopsida</taxon>
        <taxon>Liliopsida</taxon>
        <taxon>Zingiberales</taxon>
        <taxon>Zingiberaceae</taxon>
        <taxon>Zingiber</taxon>
    </lineage>
</organism>
<evidence type="ECO:0000313" key="6">
    <source>
        <dbReference type="Proteomes" id="UP000734854"/>
    </source>
</evidence>
<evidence type="ECO:0000313" key="5">
    <source>
        <dbReference type="EMBL" id="KAG6502616.1"/>
    </source>
</evidence>
<sequence>MNYFAQADDASVFLFADGAARNPAKRGRDSTEAPAAAPVLQSHLSYLQPHPPPVSHFQLQACLPPLVSTGIGLSVEEQRLQKNQQSSNSFLSGDLAVCVDQQKDEIERFLYDQGEHLRRTLERRQRSICSLLVAAEKSAALRLREKEEDVERAARRSAELEHHVARLLTELMIWQERVKAGHAEVASLHAQLQQAAAALHPAKSGDSAESAFSGVNRVEPERACRACWCRPASVVIFPCRHLCLCEVCDGGGSADPCPVCLCARTGGVRVQIP</sequence>
<name>A0A8J5L6K6_ZINOF</name>
<feature type="coiled-coil region" evidence="4">
    <location>
        <begin position="136"/>
        <end position="170"/>
    </location>
</feature>
<evidence type="ECO:0000256" key="1">
    <source>
        <dbReference type="ARBA" id="ARBA00022723"/>
    </source>
</evidence>
<keyword evidence="3" id="KW-0862">Zinc</keyword>